<dbReference type="AlphaFoldDB" id="A0A1B4XHZ0"/>
<dbReference type="GO" id="GO:0004792">
    <property type="term" value="F:thiosulfate-cyanide sulfurtransferase activity"/>
    <property type="evidence" value="ECO:0007669"/>
    <property type="project" value="InterPro"/>
</dbReference>
<dbReference type="PROSITE" id="PS00380">
    <property type="entry name" value="RHODANESE_1"/>
    <property type="match status" value="2"/>
</dbReference>
<reference evidence="3 4" key="1">
    <citation type="submission" date="2015-05" db="EMBL/GenBank/DDBJ databases">
        <title>Complete genome sequence of a sulfur-oxidizing gammaproteobacterium strain HA5.</title>
        <authorList>
            <person name="Miura A."/>
            <person name="Kojima H."/>
            <person name="Fukui M."/>
        </authorList>
    </citation>
    <scope>NUCLEOTIDE SEQUENCE [LARGE SCALE GENOMIC DNA]</scope>
    <source>
        <strain evidence="3 4">HA5</strain>
    </source>
</reference>
<dbReference type="PANTHER" id="PTHR43031">
    <property type="entry name" value="FAD-DEPENDENT OXIDOREDUCTASE"/>
    <property type="match status" value="1"/>
</dbReference>
<dbReference type="Gene3D" id="3.40.250.10">
    <property type="entry name" value="Rhodanese-like domain"/>
    <property type="match status" value="3"/>
</dbReference>
<keyword evidence="4" id="KW-1185">Reference proteome</keyword>
<sequence length="388" mass="41269">MKLKHGILSVIMLAACAAAPLACSAAPATEPAPAAEAAKTQYYKKLVDLDYVKQYAVIPARDDVMIIDSRPAARKYDVGHIPGAVNIPDTQFDALAPKMLPADKSKLLIFYCEGPECSLSHKGAFKAEKLGYTNIVVYTNGYPEWAKKGNLGAVSPAFVKKQLDEKAPITLIDSRPKARKYDKGHIPGAISIPDSEFDKSTDKLPTDKAASLIFYCEDVSCVLSPKSAAKAVALGYTNVMTMPVGYVGWVKAYGPGAMADGAAPTAAAAPAAAPGIEPGKEKGSITVASFEKILKEAPDSVVIADVRDPAEFATGSFKNAVNIPVNTLDKKIGTLPTDKPIIFFCTTGARGGEAYDMVKLLRPELKVYFLNAAVKFAKDGSYTIVEVK</sequence>
<dbReference type="SMART" id="SM00450">
    <property type="entry name" value="RHOD"/>
    <property type="match status" value="3"/>
</dbReference>
<gene>
    <name evidence="3" type="ORF">SCL_2134</name>
</gene>
<feature type="domain" description="Rhodanese" evidence="2">
    <location>
        <begin position="297"/>
        <end position="385"/>
    </location>
</feature>
<dbReference type="InterPro" id="IPR050229">
    <property type="entry name" value="GlpE_sulfurtransferase"/>
</dbReference>
<dbReference type="Pfam" id="PF00581">
    <property type="entry name" value="Rhodanese"/>
    <property type="match status" value="3"/>
</dbReference>
<organism evidence="3 4">
    <name type="scientific">Sulfuricaulis limicola</name>
    <dbReference type="NCBI Taxonomy" id="1620215"/>
    <lineage>
        <taxon>Bacteria</taxon>
        <taxon>Pseudomonadati</taxon>
        <taxon>Pseudomonadota</taxon>
        <taxon>Gammaproteobacteria</taxon>
        <taxon>Acidiferrobacterales</taxon>
        <taxon>Acidiferrobacteraceae</taxon>
        <taxon>Sulfuricaulis</taxon>
    </lineage>
</organism>
<keyword evidence="1" id="KW-0732">Signal</keyword>
<dbReference type="InterPro" id="IPR036873">
    <property type="entry name" value="Rhodanese-like_dom_sf"/>
</dbReference>
<dbReference type="InterPro" id="IPR001763">
    <property type="entry name" value="Rhodanese-like_dom"/>
</dbReference>
<evidence type="ECO:0000313" key="4">
    <source>
        <dbReference type="Proteomes" id="UP000243180"/>
    </source>
</evidence>
<feature type="domain" description="Rhodanese" evidence="2">
    <location>
        <begin position="60"/>
        <end position="154"/>
    </location>
</feature>
<feature type="chain" id="PRO_5008572440" evidence="1">
    <location>
        <begin position="26"/>
        <end position="388"/>
    </location>
</feature>
<protein>
    <submittedName>
        <fullName evidence="3">Sulfurtransferase</fullName>
    </submittedName>
</protein>
<dbReference type="Proteomes" id="UP000243180">
    <property type="component" value="Chromosome"/>
</dbReference>
<evidence type="ECO:0000256" key="1">
    <source>
        <dbReference type="SAM" id="SignalP"/>
    </source>
</evidence>
<feature type="signal peptide" evidence="1">
    <location>
        <begin position="1"/>
        <end position="25"/>
    </location>
</feature>
<dbReference type="PROSITE" id="PS50206">
    <property type="entry name" value="RHODANESE_3"/>
    <property type="match status" value="3"/>
</dbReference>
<dbReference type="KEGG" id="slim:SCL_2134"/>
<keyword evidence="3" id="KW-0808">Transferase</keyword>
<dbReference type="CDD" id="cd00158">
    <property type="entry name" value="RHOD"/>
    <property type="match status" value="2"/>
</dbReference>
<dbReference type="EMBL" id="AP014879">
    <property type="protein sequence ID" value="BAV34423.1"/>
    <property type="molecule type" value="Genomic_DNA"/>
</dbReference>
<proteinExistence type="predicted"/>
<dbReference type="OrthoDB" id="9814704at2"/>
<dbReference type="RefSeq" id="WP_096361165.1">
    <property type="nucleotide sequence ID" value="NZ_AP014879.1"/>
</dbReference>
<name>A0A1B4XHZ0_9GAMM</name>
<dbReference type="SUPFAM" id="SSF52821">
    <property type="entry name" value="Rhodanese/Cell cycle control phosphatase"/>
    <property type="match status" value="3"/>
</dbReference>
<evidence type="ECO:0000259" key="2">
    <source>
        <dbReference type="PROSITE" id="PS50206"/>
    </source>
</evidence>
<feature type="domain" description="Rhodanese" evidence="2">
    <location>
        <begin position="165"/>
        <end position="258"/>
    </location>
</feature>
<dbReference type="PROSITE" id="PS51257">
    <property type="entry name" value="PROKAR_LIPOPROTEIN"/>
    <property type="match status" value="1"/>
</dbReference>
<dbReference type="PANTHER" id="PTHR43031:SF1">
    <property type="entry name" value="PYRIDINE NUCLEOTIDE-DISULPHIDE OXIDOREDUCTASE"/>
    <property type="match status" value="1"/>
</dbReference>
<dbReference type="InterPro" id="IPR001307">
    <property type="entry name" value="Thiosulphate_STrfase_CS"/>
</dbReference>
<evidence type="ECO:0000313" key="3">
    <source>
        <dbReference type="EMBL" id="BAV34423.1"/>
    </source>
</evidence>
<accession>A0A1B4XHZ0</accession>
<dbReference type="InParanoid" id="A0A1B4XHZ0"/>